<dbReference type="AlphaFoldDB" id="A0A2N8HBX9"/>
<accession>A0A2N8HBX9</accession>
<evidence type="ECO:0000256" key="1">
    <source>
        <dbReference type="SAM" id="Coils"/>
    </source>
</evidence>
<evidence type="ECO:0000256" key="2">
    <source>
        <dbReference type="SAM" id="MobiDB-lite"/>
    </source>
</evidence>
<dbReference type="PANTHER" id="PTHR30050">
    <property type="entry name" value="CHROMOSOMAL REPLICATION INITIATOR PROTEIN DNAA"/>
    <property type="match status" value="1"/>
</dbReference>
<feature type="region of interest" description="Disordered" evidence="2">
    <location>
        <begin position="1"/>
        <end position="27"/>
    </location>
</feature>
<dbReference type="SUPFAM" id="SSF52540">
    <property type="entry name" value="P-loop containing nucleoside triphosphate hydrolases"/>
    <property type="match status" value="1"/>
</dbReference>
<gene>
    <name evidence="4" type="ORF">CXU22_12225</name>
</gene>
<dbReference type="InterPro" id="IPR027417">
    <property type="entry name" value="P-loop_NTPase"/>
</dbReference>
<organism evidence="4 5">
    <name type="scientific">Akkermansia muciniphila</name>
    <dbReference type="NCBI Taxonomy" id="239935"/>
    <lineage>
        <taxon>Bacteria</taxon>
        <taxon>Pseudomonadati</taxon>
        <taxon>Verrucomicrobiota</taxon>
        <taxon>Verrucomicrobiia</taxon>
        <taxon>Verrucomicrobiales</taxon>
        <taxon>Akkermansiaceae</taxon>
        <taxon>Akkermansia</taxon>
    </lineage>
</organism>
<dbReference type="Proteomes" id="UP000236000">
    <property type="component" value="Unassembled WGS sequence"/>
</dbReference>
<sequence length="262" mass="29713">MPREPHQNQPLNPHEEMTSGQTDNPIDARQALKGSGIESLLDSITVLATDDGRSIKELEAEALAAEKQREEERKATYERLDLVDRGFPRRAIDCLDEVTGEPWKKALREAYRLVLTPGSIIVLNGRYGTGKTVLSTFLARVMYRRKKRVLYSKAYDYTMSLRETFNGGGSESSVMTRYKAPYLLVLDEYHEVKDTDFTGPALERLIDYRHQNGKPTIIIANYSPAALEDRLGPAIVSRIHLCGTIITCDWQSYREINYNPGK</sequence>
<evidence type="ECO:0000259" key="3">
    <source>
        <dbReference type="Pfam" id="PF01695"/>
    </source>
</evidence>
<dbReference type="GO" id="GO:0005524">
    <property type="term" value="F:ATP binding"/>
    <property type="evidence" value="ECO:0007669"/>
    <property type="project" value="InterPro"/>
</dbReference>
<feature type="domain" description="IstB-like ATP-binding" evidence="3">
    <location>
        <begin position="121"/>
        <end position="253"/>
    </location>
</feature>
<dbReference type="GO" id="GO:0006260">
    <property type="term" value="P:DNA replication"/>
    <property type="evidence" value="ECO:0007669"/>
    <property type="project" value="TreeGrafter"/>
</dbReference>
<reference evidence="4 5" key="1">
    <citation type="journal article" date="2017" name="BMC Genomics">
        <title>Genome sequencing of 39 Akkermansia muciniphila isolates reveals its population structure, genomic and functional diverisity, and global distribution in mammalian gut microbiotas.</title>
        <authorList>
            <person name="Guo X."/>
            <person name="Li S."/>
            <person name="Zhang J."/>
            <person name="Wu F."/>
            <person name="Li X."/>
            <person name="Wu D."/>
            <person name="Zhang M."/>
            <person name="Ou Z."/>
            <person name="Jie Z."/>
            <person name="Yan Q."/>
            <person name="Li P."/>
            <person name="Yi J."/>
            <person name="Peng Y."/>
        </authorList>
    </citation>
    <scope>NUCLEOTIDE SEQUENCE [LARGE SCALE GENOMIC DNA]</scope>
    <source>
        <strain evidence="4 5">GP24</strain>
    </source>
</reference>
<feature type="coiled-coil region" evidence="1">
    <location>
        <begin position="53"/>
        <end position="80"/>
    </location>
</feature>
<keyword evidence="1" id="KW-0175">Coiled coil</keyword>
<proteinExistence type="predicted"/>
<evidence type="ECO:0000313" key="5">
    <source>
        <dbReference type="Proteomes" id="UP000236000"/>
    </source>
</evidence>
<dbReference type="OrthoDB" id="8064373at2"/>
<comment type="caution">
    <text evidence="4">The sequence shown here is derived from an EMBL/GenBank/DDBJ whole genome shotgun (WGS) entry which is preliminary data.</text>
</comment>
<evidence type="ECO:0000313" key="4">
    <source>
        <dbReference type="EMBL" id="PNC17371.1"/>
    </source>
</evidence>
<dbReference type="PANTHER" id="PTHR30050:SF4">
    <property type="entry name" value="ATP-BINDING PROTEIN RV3427C IN INSERTION SEQUENCE-RELATED"/>
    <property type="match status" value="1"/>
</dbReference>
<dbReference type="EMBL" id="PJKA01000013">
    <property type="protein sequence ID" value="PNC17371.1"/>
    <property type="molecule type" value="Genomic_DNA"/>
</dbReference>
<name>A0A2N8HBX9_9BACT</name>
<dbReference type="InterPro" id="IPR002611">
    <property type="entry name" value="IstB_ATP-bd"/>
</dbReference>
<dbReference type="Pfam" id="PF01695">
    <property type="entry name" value="IstB_IS21"/>
    <property type="match status" value="1"/>
</dbReference>
<dbReference type="Gene3D" id="3.40.50.300">
    <property type="entry name" value="P-loop containing nucleotide triphosphate hydrolases"/>
    <property type="match status" value="1"/>
</dbReference>
<protein>
    <recommendedName>
        <fullName evidence="3">IstB-like ATP-binding domain-containing protein</fullName>
    </recommendedName>
</protein>